<feature type="transmembrane region" description="Helical" evidence="6">
    <location>
        <begin position="271"/>
        <end position="292"/>
    </location>
</feature>
<protein>
    <submittedName>
        <fullName evidence="9">Mu-type opioid receptor-like</fullName>
    </submittedName>
</protein>
<evidence type="ECO:0000256" key="2">
    <source>
        <dbReference type="ARBA" id="ARBA00022692"/>
    </source>
</evidence>
<keyword evidence="3 6" id="KW-1133">Transmembrane helix</keyword>
<keyword evidence="5" id="KW-0297">G-protein coupled receptor</keyword>
<dbReference type="GO" id="GO:0016020">
    <property type="term" value="C:membrane"/>
    <property type="evidence" value="ECO:0007669"/>
    <property type="project" value="UniProtKB-SubCell"/>
</dbReference>
<feature type="transmembrane region" description="Helical" evidence="6">
    <location>
        <begin position="73"/>
        <end position="94"/>
    </location>
</feature>
<feature type="transmembrane region" description="Helical" evidence="6">
    <location>
        <begin position="168"/>
        <end position="189"/>
    </location>
</feature>
<gene>
    <name evidence="9" type="primary">LOC110974205</name>
</gene>
<feature type="transmembrane region" description="Helical" evidence="6">
    <location>
        <begin position="12"/>
        <end position="30"/>
    </location>
</feature>
<dbReference type="RefSeq" id="XP_022081355.1">
    <property type="nucleotide sequence ID" value="XM_022225663.1"/>
</dbReference>
<dbReference type="KEGG" id="aplc:110974205"/>
<evidence type="ECO:0000256" key="5">
    <source>
        <dbReference type="RuleBase" id="RU000688"/>
    </source>
</evidence>
<dbReference type="InterPro" id="IPR000276">
    <property type="entry name" value="GPCR_Rhodpsn"/>
</dbReference>
<dbReference type="Gene3D" id="1.20.1070.10">
    <property type="entry name" value="Rhodopsin 7-helix transmembrane proteins"/>
    <property type="match status" value="1"/>
</dbReference>
<evidence type="ECO:0000256" key="3">
    <source>
        <dbReference type="ARBA" id="ARBA00022989"/>
    </source>
</evidence>
<evidence type="ECO:0000259" key="7">
    <source>
        <dbReference type="PROSITE" id="PS50262"/>
    </source>
</evidence>
<keyword evidence="4 6" id="KW-0472">Membrane</keyword>
<dbReference type="AlphaFoldDB" id="A0A8B7XMZ9"/>
<dbReference type="GeneID" id="110974205"/>
<dbReference type="OrthoDB" id="6076970at2759"/>
<sequence>MENTLALRIFKTFVGIVGILGNGLVCVVIGKVSEMQTRTNAFIFHQAVVDLLGSTLILLQSEASLPDPVPDNALGWVVCSLWVSNFATFLLYVISTFNLLSLTMERYVAIVHPFKYQTAFAKHPRLKVGAVIAVCWMVAIVIKCYNLTLFKVEGGSCVSSAEYRSKVLGILIAFLQFVMPVAVMLFAYIRISVELKQGAARVGPAPAAVGPATTADASQPAGMMESLLRARRNTFKMLLIVFVTFLVCWTPNQVIFLLFNLGWKLQFNEWFYLLSVGMVASNCCVNPVIYAFKYRQFRKGLRETFCCRREHREESSRAITMNCSNNS</sequence>
<evidence type="ECO:0000256" key="4">
    <source>
        <dbReference type="ARBA" id="ARBA00023136"/>
    </source>
</evidence>
<dbReference type="Pfam" id="PF00001">
    <property type="entry name" value="7tm_1"/>
    <property type="match status" value="1"/>
</dbReference>
<dbReference type="SUPFAM" id="SSF81321">
    <property type="entry name" value="Family A G protein-coupled receptor-like"/>
    <property type="match status" value="1"/>
</dbReference>
<comment type="subcellular location">
    <subcellularLocation>
        <location evidence="1">Membrane</location>
    </subcellularLocation>
</comment>
<comment type="similarity">
    <text evidence="5">Belongs to the G-protein coupled receptor 1 family.</text>
</comment>
<keyword evidence="8" id="KW-1185">Reference proteome</keyword>
<dbReference type="InterPro" id="IPR017452">
    <property type="entry name" value="GPCR_Rhodpsn_7TM"/>
</dbReference>
<dbReference type="PRINTS" id="PR00237">
    <property type="entry name" value="GPCRRHODOPSN"/>
</dbReference>
<keyword evidence="5" id="KW-0675">Receptor</keyword>
<dbReference type="PROSITE" id="PS00237">
    <property type="entry name" value="G_PROTEIN_RECEP_F1_1"/>
    <property type="match status" value="1"/>
</dbReference>
<dbReference type="PROSITE" id="PS50262">
    <property type="entry name" value="G_PROTEIN_RECEP_F1_2"/>
    <property type="match status" value="1"/>
</dbReference>
<keyword evidence="5" id="KW-0807">Transducer</keyword>
<feature type="transmembrane region" description="Helical" evidence="6">
    <location>
        <begin position="237"/>
        <end position="259"/>
    </location>
</feature>
<dbReference type="PANTHER" id="PTHR45698:SF1">
    <property type="entry name" value="TRACE AMINE-ASSOCIATED RECEPTOR 13C-LIKE"/>
    <property type="match status" value="1"/>
</dbReference>
<evidence type="ECO:0000313" key="9">
    <source>
        <dbReference type="RefSeq" id="XP_022081355.1"/>
    </source>
</evidence>
<evidence type="ECO:0000256" key="1">
    <source>
        <dbReference type="ARBA" id="ARBA00004370"/>
    </source>
</evidence>
<name>A0A8B7XMZ9_ACAPL</name>
<evidence type="ECO:0000313" key="8">
    <source>
        <dbReference type="Proteomes" id="UP000694845"/>
    </source>
</evidence>
<dbReference type="OMA" id="RANAPDM"/>
<feature type="transmembrane region" description="Helical" evidence="6">
    <location>
        <begin position="128"/>
        <end position="148"/>
    </location>
</feature>
<accession>A0A8B7XMZ9</accession>
<feature type="domain" description="G-protein coupled receptors family 1 profile" evidence="7">
    <location>
        <begin position="21"/>
        <end position="290"/>
    </location>
</feature>
<keyword evidence="2 5" id="KW-0812">Transmembrane</keyword>
<organism evidence="8 9">
    <name type="scientific">Acanthaster planci</name>
    <name type="common">Crown-of-thorns starfish</name>
    <dbReference type="NCBI Taxonomy" id="133434"/>
    <lineage>
        <taxon>Eukaryota</taxon>
        <taxon>Metazoa</taxon>
        <taxon>Echinodermata</taxon>
        <taxon>Eleutherozoa</taxon>
        <taxon>Asterozoa</taxon>
        <taxon>Asteroidea</taxon>
        <taxon>Valvatacea</taxon>
        <taxon>Valvatida</taxon>
        <taxon>Acanthasteridae</taxon>
        <taxon>Acanthaster</taxon>
    </lineage>
</organism>
<evidence type="ECO:0000256" key="6">
    <source>
        <dbReference type="SAM" id="Phobius"/>
    </source>
</evidence>
<dbReference type="Proteomes" id="UP000694845">
    <property type="component" value="Unplaced"/>
</dbReference>
<dbReference type="CDD" id="cd00637">
    <property type="entry name" value="7tm_classA_rhodopsin-like"/>
    <property type="match status" value="1"/>
</dbReference>
<dbReference type="GO" id="GO:0004930">
    <property type="term" value="F:G protein-coupled receptor activity"/>
    <property type="evidence" value="ECO:0007669"/>
    <property type="project" value="UniProtKB-KW"/>
</dbReference>
<proteinExistence type="inferred from homology"/>
<reference evidence="9" key="1">
    <citation type="submission" date="2025-08" db="UniProtKB">
        <authorList>
            <consortium name="RefSeq"/>
        </authorList>
    </citation>
    <scope>IDENTIFICATION</scope>
</reference>
<dbReference type="PANTHER" id="PTHR45698">
    <property type="entry name" value="TRACE AMINE-ASSOCIATED RECEPTOR 19N-RELATED"/>
    <property type="match status" value="1"/>
</dbReference>